<evidence type="ECO:0000313" key="7">
    <source>
        <dbReference type="Proteomes" id="UP000028294"/>
    </source>
</evidence>
<dbReference type="GO" id="GO:0032259">
    <property type="term" value="P:methylation"/>
    <property type="evidence" value="ECO:0007669"/>
    <property type="project" value="UniProtKB-KW"/>
</dbReference>
<evidence type="ECO:0000313" key="6">
    <source>
        <dbReference type="EMBL" id="QCQ36238.1"/>
    </source>
</evidence>
<dbReference type="Proteomes" id="UP000028294">
    <property type="component" value="Chromosome"/>
</dbReference>
<evidence type="ECO:0000256" key="2">
    <source>
        <dbReference type="ARBA" id="ARBA00022603"/>
    </source>
</evidence>
<proteinExistence type="predicted"/>
<dbReference type="PANTHER" id="PTHR33841:SF1">
    <property type="entry name" value="DNA METHYLTRANSFERASE A"/>
    <property type="match status" value="1"/>
</dbReference>
<keyword evidence="2" id="KW-0489">Methyltransferase</keyword>
<keyword evidence="3" id="KW-0808">Transferase</keyword>
<feature type="domain" description="TaqI-like C-terminal specificity" evidence="5">
    <location>
        <begin position="6"/>
        <end position="92"/>
    </location>
</feature>
<dbReference type="InterPro" id="IPR025931">
    <property type="entry name" value="TaqI_C"/>
</dbReference>
<evidence type="ECO:0000256" key="1">
    <source>
        <dbReference type="ARBA" id="ARBA00011900"/>
    </source>
</evidence>
<evidence type="ECO:0000256" key="4">
    <source>
        <dbReference type="ARBA" id="ARBA00047942"/>
    </source>
</evidence>
<dbReference type="Pfam" id="PF12950">
    <property type="entry name" value="TaqI_C"/>
    <property type="match status" value="1"/>
</dbReference>
<dbReference type="EC" id="2.1.1.72" evidence="1"/>
<organism evidence="6 7">
    <name type="scientific">Bacteroides fragilis</name>
    <dbReference type="NCBI Taxonomy" id="817"/>
    <lineage>
        <taxon>Bacteria</taxon>
        <taxon>Pseudomonadati</taxon>
        <taxon>Bacteroidota</taxon>
        <taxon>Bacteroidia</taxon>
        <taxon>Bacteroidales</taxon>
        <taxon>Bacteroidaceae</taxon>
        <taxon>Bacteroides</taxon>
    </lineage>
</organism>
<evidence type="ECO:0000256" key="3">
    <source>
        <dbReference type="ARBA" id="ARBA00022679"/>
    </source>
</evidence>
<dbReference type="InterPro" id="IPR050953">
    <property type="entry name" value="N4_N6_ade-DNA_methylase"/>
</dbReference>
<protein>
    <recommendedName>
        <fullName evidence="1">site-specific DNA-methyltransferase (adenine-specific)</fullName>
        <ecNumber evidence="1">2.1.1.72</ecNumber>
    </recommendedName>
</protein>
<dbReference type="PANTHER" id="PTHR33841">
    <property type="entry name" value="DNA METHYLTRANSFERASE YEEA-RELATED"/>
    <property type="match status" value="1"/>
</dbReference>
<name>A0AAP9CZ95_BACFG</name>
<sequence length="146" mass="17102">MYPKSLTLFQKEKLVAPEISLGGNFSYDINGQFYSTTTIYGYIKNKSCQISYETLLAIMNSSLCWWFLKNTGTVLANGYFRYKPTYLKPFPLPIISQKKDKEIKDLVKKLQQEDDIMIRKHFENDINQKIYDLYNLTTKDINIVLS</sequence>
<dbReference type="GO" id="GO:0009007">
    <property type="term" value="F:site-specific DNA-methyltransferase (adenine-specific) activity"/>
    <property type="evidence" value="ECO:0007669"/>
    <property type="project" value="UniProtKB-EC"/>
</dbReference>
<reference evidence="6 7" key="1">
    <citation type="submission" date="2019-03" db="EMBL/GenBank/DDBJ databases">
        <title>Complete genome assembly of MDR B. fragilis.</title>
        <authorList>
            <person name="Sydenham T.V."/>
            <person name="Hasman H."/>
            <person name="Justesen U.S."/>
        </authorList>
    </citation>
    <scope>NUCLEOTIDE SEQUENCE [LARGE SCALE GENOMIC DNA]</scope>
    <source>
        <strain evidence="6 7">DCMOUH0067B</strain>
    </source>
</reference>
<accession>A0AAP9CZ95</accession>
<gene>
    <name evidence="6" type="ORF">IA74_008995</name>
</gene>
<comment type="catalytic activity">
    <reaction evidence="4">
        <text>a 2'-deoxyadenosine in DNA + S-adenosyl-L-methionine = an N(6)-methyl-2'-deoxyadenosine in DNA + S-adenosyl-L-homocysteine + H(+)</text>
        <dbReference type="Rhea" id="RHEA:15197"/>
        <dbReference type="Rhea" id="RHEA-COMP:12418"/>
        <dbReference type="Rhea" id="RHEA-COMP:12419"/>
        <dbReference type="ChEBI" id="CHEBI:15378"/>
        <dbReference type="ChEBI" id="CHEBI:57856"/>
        <dbReference type="ChEBI" id="CHEBI:59789"/>
        <dbReference type="ChEBI" id="CHEBI:90615"/>
        <dbReference type="ChEBI" id="CHEBI:90616"/>
        <dbReference type="EC" id="2.1.1.72"/>
    </reaction>
</comment>
<dbReference type="AlphaFoldDB" id="A0AAP9CZ95"/>
<evidence type="ECO:0000259" key="5">
    <source>
        <dbReference type="Pfam" id="PF12950"/>
    </source>
</evidence>
<dbReference type="EMBL" id="CP036553">
    <property type="protein sequence ID" value="QCQ36238.1"/>
    <property type="molecule type" value="Genomic_DNA"/>
</dbReference>